<keyword evidence="5 7" id="KW-0732">Signal</keyword>
<dbReference type="SMART" id="SM00075">
    <property type="entry name" value="HYDRO"/>
    <property type="match status" value="1"/>
</dbReference>
<protein>
    <recommendedName>
        <fullName evidence="7">Hydrophobin</fullName>
    </recommendedName>
</protein>
<evidence type="ECO:0000256" key="7">
    <source>
        <dbReference type="RuleBase" id="RU365009"/>
    </source>
</evidence>
<dbReference type="GO" id="GO:0009277">
    <property type="term" value="C:fungal-type cell wall"/>
    <property type="evidence" value="ECO:0007669"/>
    <property type="project" value="InterPro"/>
</dbReference>
<accession>A9X669</accession>
<organism evidence="8">
    <name type="scientific">Paxillus involutus</name>
    <name type="common">Brown roll-rim</name>
    <name type="synonym">Agaricus involutus</name>
    <dbReference type="NCBI Taxonomy" id="71150"/>
    <lineage>
        <taxon>Eukaryota</taxon>
        <taxon>Fungi</taxon>
        <taxon>Dikarya</taxon>
        <taxon>Basidiomycota</taxon>
        <taxon>Agaricomycotina</taxon>
        <taxon>Agaricomycetes</taxon>
        <taxon>Agaricomycetidae</taxon>
        <taxon>Boletales</taxon>
        <taxon>Paxilineae</taxon>
        <taxon>Paxillaceae</taxon>
        <taxon>Paxillus</taxon>
    </lineage>
</organism>
<name>A9X669_PAXIN</name>
<evidence type="ECO:0000256" key="5">
    <source>
        <dbReference type="ARBA" id="ARBA00022729"/>
    </source>
</evidence>
<feature type="chain" id="PRO_5013987505" description="Hydrophobin" evidence="7">
    <location>
        <begin position="22"/>
        <end position="116"/>
    </location>
</feature>
<evidence type="ECO:0000313" key="8">
    <source>
        <dbReference type="EMBL" id="ABG33850.1"/>
    </source>
</evidence>
<evidence type="ECO:0000256" key="1">
    <source>
        <dbReference type="ARBA" id="ARBA00004191"/>
    </source>
</evidence>
<dbReference type="GO" id="GO:0005199">
    <property type="term" value="F:structural constituent of cell wall"/>
    <property type="evidence" value="ECO:0007669"/>
    <property type="project" value="InterPro"/>
</dbReference>
<sequence length="116" mass="11493">MFIRPSSIVLPIVALAAVVTAAPSALEARGSSQCNTGPIQCCSSTMTSSTTTLAELSSLLGLSLPSIGGLIGLSCSSITGVGTGTGAVCTQQPVCCSDNTYNGLINLGCSPININL</sequence>
<evidence type="ECO:0000256" key="6">
    <source>
        <dbReference type="ARBA" id="ARBA00023157"/>
    </source>
</evidence>
<proteinExistence type="evidence at transcript level"/>
<evidence type="ECO:0000256" key="2">
    <source>
        <dbReference type="ARBA" id="ARBA00010446"/>
    </source>
</evidence>
<dbReference type="InterPro" id="IPR019778">
    <property type="entry name" value="Class_I_Hydrophobin_CS"/>
</dbReference>
<dbReference type="PROSITE" id="PS00956">
    <property type="entry name" value="HYDROPHOBIN"/>
    <property type="match status" value="1"/>
</dbReference>
<dbReference type="InterPro" id="IPR001338">
    <property type="entry name" value="Class_I_Hydrophobin"/>
</dbReference>
<feature type="signal peptide" evidence="7">
    <location>
        <begin position="1"/>
        <end position="21"/>
    </location>
</feature>
<keyword evidence="3 7" id="KW-0134">Cell wall</keyword>
<dbReference type="Pfam" id="PF01185">
    <property type="entry name" value="Hydrophobin"/>
    <property type="match status" value="1"/>
</dbReference>
<dbReference type="CDD" id="cd23507">
    <property type="entry name" value="hydrophobin_I"/>
    <property type="match status" value="1"/>
</dbReference>
<gene>
    <name evidence="8" type="primary">hydF</name>
</gene>
<comment type="subcellular location">
    <subcellularLocation>
        <location evidence="1 7">Secreted</location>
        <location evidence="1 7">Cell wall</location>
    </subcellularLocation>
</comment>
<keyword evidence="4 7" id="KW-0964">Secreted</keyword>
<keyword evidence="6 7" id="KW-1015">Disulfide bond</keyword>
<evidence type="ECO:0000256" key="3">
    <source>
        <dbReference type="ARBA" id="ARBA00022512"/>
    </source>
</evidence>
<dbReference type="EMBL" id="DQ646640">
    <property type="protein sequence ID" value="ABG33850.1"/>
    <property type="molecule type" value="mRNA"/>
</dbReference>
<comment type="similarity">
    <text evidence="2 7">Belongs to the fungal hydrophobin family.</text>
</comment>
<evidence type="ECO:0000256" key="4">
    <source>
        <dbReference type="ARBA" id="ARBA00022525"/>
    </source>
</evidence>
<dbReference type="AlphaFoldDB" id="A9X669"/>
<reference evidence="8" key="1">
    <citation type="journal article" date="2007" name="New Phytol.">
        <title>Evolution of nucleotide sequences and expression patterns of hydrophobin genes in the ectomycorrhizal fungus Paxillus involutus.</title>
        <authorList>
            <person name="Rajashekar B."/>
            <person name="Samson P."/>
            <person name="Johansson T."/>
            <person name="Tunlid A."/>
        </authorList>
    </citation>
    <scope>NUCLEOTIDE SEQUENCE</scope>
    <source>
        <strain evidence="8">ATCC 200175</strain>
    </source>
</reference>